<evidence type="ECO:0000256" key="3">
    <source>
        <dbReference type="ARBA" id="ARBA00022552"/>
    </source>
</evidence>
<comment type="subcellular location">
    <subcellularLocation>
        <location evidence="5">Cytoplasm</location>
    </subcellularLocation>
</comment>
<feature type="domain" description="Ribosome maturation factor RimM PRC barrel" evidence="8">
    <location>
        <begin position="131"/>
        <end position="198"/>
    </location>
</feature>
<dbReference type="GO" id="GO:0043022">
    <property type="term" value="F:ribosome binding"/>
    <property type="evidence" value="ECO:0007669"/>
    <property type="project" value="InterPro"/>
</dbReference>
<evidence type="ECO:0000256" key="6">
    <source>
        <dbReference type="SAM" id="MobiDB-lite"/>
    </source>
</evidence>
<dbReference type="InterPro" id="IPR009000">
    <property type="entry name" value="Transl_B-barrel_sf"/>
</dbReference>
<evidence type="ECO:0000313" key="9">
    <source>
        <dbReference type="EMBL" id="TLP99057.1"/>
    </source>
</evidence>
<dbReference type="PANTHER" id="PTHR33692:SF1">
    <property type="entry name" value="RIBOSOME MATURATION FACTOR RIMM"/>
    <property type="match status" value="1"/>
</dbReference>
<evidence type="ECO:0000256" key="4">
    <source>
        <dbReference type="ARBA" id="ARBA00023186"/>
    </source>
</evidence>
<evidence type="ECO:0000256" key="1">
    <source>
        <dbReference type="ARBA" id="ARBA00022490"/>
    </source>
</evidence>
<dbReference type="NCBIfam" id="TIGR02273">
    <property type="entry name" value="16S_RimM"/>
    <property type="match status" value="1"/>
</dbReference>
<dbReference type="AlphaFoldDB" id="A0A5R9BEH8"/>
<dbReference type="InterPro" id="IPR011961">
    <property type="entry name" value="RimM"/>
</dbReference>
<dbReference type="PANTHER" id="PTHR33692">
    <property type="entry name" value="RIBOSOME MATURATION FACTOR RIMM"/>
    <property type="match status" value="1"/>
</dbReference>
<organism evidence="9 10">
    <name type="scientific">Nesterenkonia salmonea</name>
    <dbReference type="NCBI Taxonomy" id="1804987"/>
    <lineage>
        <taxon>Bacteria</taxon>
        <taxon>Bacillati</taxon>
        <taxon>Actinomycetota</taxon>
        <taxon>Actinomycetes</taxon>
        <taxon>Micrococcales</taxon>
        <taxon>Micrococcaceae</taxon>
        <taxon>Nesterenkonia</taxon>
    </lineage>
</organism>
<keyword evidence="10" id="KW-1185">Reference proteome</keyword>
<dbReference type="OrthoDB" id="5381335at2"/>
<dbReference type="EMBL" id="VAVZ01000006">
    <property type="protein sequence ID" value="TLP99057.1"/>
    <property type="molecule type" value="Genomic_DNA"/>
</dbReference>
<dbReference type="Proteomes" id="UP000310458">
    <property type="component" value="Unassembled WGS sequence"/>
</dbReference>
<keyword evidence="1 5" id="KW-0963">Cytoplasm</keyword>
<comment type="caution">
    <text evidence="9">The sequence shown here is derived from an EMBL/GenBank/DDBJ whole genome shotgun (WGS) entry which is preliminary data.</text>
</comment>
<protein>
    <recommendedName>
        <fullName evidence="5">Ribosome maturation factor RimM</fullName>
    </recommendedName>
</protein>
<evidence type="ECO:0000259" key="8">
    <source>
        <dbReference type="Pfam" id="PF24986"/>
    </source>
</evidence>
<dbReference type="GO" id="GO:0005840">
    <property type="term" value="C:ribosome"/>
    <property type="evidence" value="ECO:0007669"/>
    <property type="project" value="InterPro"/>
</dbReference>
<feature type="compositionally biased region" description="Polar residues" evidence="6">
    <location>
        <begin position="62"/>
        <end position="74"/>
    </location>
</feature>
<dbReference type="Pfam" id="PF24986">
    <property type="entry name" value="PRC_RimM"/>
    <property type="match status" value="1"/>
</dbReference>
<evidence type="ECO:0000313" key="10">
    <source>
        <dbReference type="Proteomes" id="UP000310458"/>
    </source>
</evidence>
<dbReference type="Pfam" id="PF01782">
    <property type="entry name" value="RimM"/>
    <property type="match status" value="1"/>
</dbReference>
<comment type="function">
    <text evidence="5">An accessory protein needed during the final step in the assembly of 30S ribosomal subunit, possibly for assembly of the head region. Essential for efficient processing of 16S rRNA. May be needed both before and after RbfA during the maturation of 16S rRNA. It has affinity for free ribosomal 30S subunits but not for 70S ribosomes.</text>
</comment>
<dbReference type="InterPro" id="IPR056792">
    <property type="entry name" value="PRC_RimM"/>
</dbReference>
<dbReference type="SUPFAM" id="SSF50447">
    <property type="entry name" value="Translation proteins"/>
    <property type="match status" value="1"/>
</dbReference>
<dbReference type="InterPro" id="IPR002676">
    <property type="entry name" value="RimM_N"/>
</dbReference>
<gene>
    <name evidence="5 9" type="primary">rimM</name>
    <name evidence="9" type="ORF">FEF26_03130</name>
</gene>
<dbReference type="GO" id="GO:0005737">
    <property type="term" value="C:cytoplasm"/>
    <property type="evidence" value="ECO:0007669"/>
    <property type="project" value="UniProtKB-SubCell"/>
</dbReference>
<accession>A0A5R9BEH8</accession>
<dbReference type="GO" id="GO:0006364">
    <property type="term" value="P:rRNA processing"/>
    <property type="evidence" value="ECO:0007669"/>
    <property type="project" value="UniProtKB-UniRule"/>
</dbReference>
<dbReference type="InterPro" id="IPR036976">
    <property type="entry name" value="RimM_N_sf"/>
</dbReference>
<reference evidence="9 10" key="1">
    <citation type="submission" date="2019-05" db="EMBL/GenBank/DDBJ databases">
        <title>Nesterenkonia sp. GY074 isolated from the Southern Atlantic Ocean.</title>
        <authorList>
            <person name="Zhang G."/>
        </authorList>
    </citation>
    <scope>NUCLEOTIDE SEQUENCE [LARGE SCALE GENOMIC DNA]</scope>
    <source>
        <strain evidence="9 10">GY074</strain>
    </source>
</reference>
<evidence type="ECO:0000256" key="2">
    <source>
        <dbReference type="ARBA" id="ARBA00022517"/>
    </source>
</evidence>
<dbReference type="InterPro" id="IPR011033">
    <property type="entry name" value="PRC_barrel-like_sf"/>
</dbReference>
<dbReference type="GO" id="GO:0042274">
    <property type="term" value="P:ribosomal small subunit biogenesis"/>
    <property type="evidence" value="ECO:0007669"/>
    <property type="project" value="UniProtKB-UniRule"/>
</dbReference>
<name>A0A5R9BEH8_9MICC</name>
<keyword evidence="2 5" id="KW-0690">Ribosome biogenesis</keyword>
<sequence>MDKTAYEPDPQTPPPKGERLRVARIGKPHGIRGEVTVQLFTDEPTERLAPGAVLLRDPGDPSENSELSSKTSGANTELGTLTVATQRWNKKICLLGFAEVPDRNAAEELRGSVLFIDVEDQDDDEEGWYSHELEGFRCVSGQEAELGTVEALLTGSAQDILVVKTPNGEEVMVPFVEDIVPEVDPGQRLITLTPPAGLFP</sequence>
<dbReference type="Gene3D" id="2.40.30.60">
    <property type="entry name" value="RimM"/>
    <property type="match status" value="1"/>
</dbReference>
<dbReference type="SUPFAM" id="SSF50346">
    <property type="entry name" value="PRC-barrel domain"/>
    <property type="match status" value="1"/>
</dbReference>
<keyword evidence="3 5" id="KW-0698">rRNA processing</keyword>
<dbReference type="Gene3D" id="2.30.30.240">
    <property type="entry name" value="PRC-barrel domain"/>
    <property type="match status" value="1"/>
</dbReference>
<feature type="domain" description="RimM N-terminal" evidence="7">
    <location>
        <begin position="22"/>
        <end position="119"/>
    </location>
</feature>
<comment type="domain">
    <text evidence="5">The PRC barrel domain binds ribosomal protein uS19.</text>
</comment>
<evidence type="ECO:0000256" key="5">
    <source>
        <dbReference type="HAMAP-Rule" id="MF_00014"/>
    </source>
</evidence>
<dbReference type="RefSeq" id="WP_138252089.1">
    <property type="nucleotide sequence ID" value="NZ_VAVZ01000006.1"/>
</dbReference>
<proteinExistence type="inferred from homology"/>
<evidence type="ECO:0000259" key="7">
    <source>
        <dbReference type="Pfam" id="PF01782"/>
    </source>
</evidence>
<comment type="similarity">
    <text evidence="5">Belongs to the RimM family.</text>
</comment>
<keyword evidence="4 5" id="KW-0143">Chaperone</keyword>
<feature type="region of interest" description="Disordered" evidence="6">
    <location>
        <begin position="48"/>
        <end position="74"/>
    </location>
</feature>
<comment type="subunit">
    <text evidence="5">Binds ribosomal protein uS19.</text>
</comment>
<dbReference type="HAMAP" id="MF_00014">
    <property type="entry name" value="Ribosome_mat_RimM"/>
    <property type="match status" value="1"/>
</dbReference>